<accession>A0ABP7NAH2</accession>
<keyword evidence="3 5" id="KW-1133">Transmembrane helix</keyword>
<dbReference type="CDD" id="cd17321">
    <property type="entry name" value="MFS_MMR_MDR_like"/>
    <property type="match status" value="1"/>
</dbReference>
<feature type="transmembrane region" description="Helical" evidence="5">
    <location>
        <begin position="326"/>
        <end position="346"/>
    </location>
</feature>
<comment type="caution">
    <text evidence="7">The sequence shown here is derived from an EMBL/GenBank/DDBJ whole genome shotgun (WGS) entry which is preliminary data.</text>
</comment>
<evidence type="ECO:0000256" key="2">
    <source>
        <dbReference type="ARBA" id="ARBA00022692"/>
    </source>
</evidence>
<keyword evidence="4 5" id="KW-0472">Membrane</keyword>
<dbReference type="SUPFAM" id="SSF103473">
    <property type="entry name" value="MFS general substrate transporter"/>
    <property type="match status" value="1"/>
</dbReference>
<feature type="transmembrane region" description="Helical" evidence="5">
    <location>
        <begin position="352"/>
        <end position="375"/>
    </location>
</feature>
<evidence type="ECO:0000256" key="1">
    <source>
        <dbReference type="ARBA" id="ARBA00004651"/>
    </source>
</evidence>
<evidence type="ECO:0000256" key="5">
    <source>
        <dbReference type="SAM" id="Phobius"/>
    </source>
</evidence>
<dbReference type="Gene3D" id="1.20.1250.20">
    <property type="entry name" value="MFS general substrate transporter like domains"/>
    <property type="match status" value="1"/>
</dbReference>
<dbReference type="InterPro" id="IPR011701">
    <property type="entry name" value="MFS"/>
</dbReference>
<organism evidence="7 8">
    <name type="scientific">Microbacterium soli</name>
    <dbReference type="NCBI Taxonomy" id="446075"/>
    <lineage>
        <taxon>Bacteria</taxon>
        <taxon>Bacillati</taxon>
        <taxon>Actinomycetota</taxon>
        <taxon>Actinomycetes</taxon>
        <taxon>Micrococcales</taxon>
        <taxon>Microbacteriaceae</taxon>
        <taxon>Microbacterium</taxon>
    </lineage>
</organism>
<feature type="transmembrane region" description="Helical" evidence="5">
    <location>
        <begin position="163"/>
        <end position="181"/>
    </location>
</feature>
<evidence type="ECO:0000313" key="8">
    <source>
        <dbReference type="Proteomes" id="UP001501591"/>
    </source>
</evidence>
<dbReference type="Pfam" id="PF07690">
    <property type="entry name" value="MFS_1"/>
    <property type="match status" value="1"/>
</dbReference>
<feature type="transmembrane region" description="Helical" evidence="5">
    <location>
        <begin position="227"/>
        <end position="243"/>
    </location>
</feature>
<name>A0ABP7NAH2_9MICO</name>
<feature type="transmembrane region" description="Helical" evidence="5">
    <location>
        <begin position="264"/>
        <end position="287"/>
    </location>
</feature>
<evidence type="ECO:0000259" key="6">
    <source>
        <dbReference type="PROSITE" id="PS50850"/>
    </source>
</evidence>
<feature type="transmembrane region" description="Helical" evidence="5">
    <location>
        <begin position="48"/>
        <end position="65"/>
    </location>
</feature>
<feature type="domain" description="Major facilitator superfamily (MFS) profile" evidence="6">
    <location>
        <begin position="11"/>
        <end position="448"/>
    </location>
</feature>
<keyword evidence="2 5" id="KW-0812">Transmembrane</keyword>
<reference evidence="8" key="1">
    <citation type="journal article" date="2019" name="Int. J. Syst. Evol. Microbiol.">
        <title>The Global Catalogue of Microorganisms (GCM) 10K type strain sequencing project: providing services to taxonomists for standard genome sequencing and annotation.</title>
        <authorList>
            <consortium name="The Broad Institute Genomics Platform"/>
            <consortium name="The Broad Institute Genome Sequencing Center for Infectious Disease"/>
            <person name="Wu L."/>
            <person name="Ma J."/>
        </authorList>
    </citation>
    <scope>NUCLEOTIDE SEQUENCE [LARGE SCALE GENOMIC DNA]</scope>
    <source>
        <strain evidence="8">JCM 17024</strain>
    </source>
</reference>
<feature type="transmembrane region" description="Helical" evidence="5">
    <location>
        <begin position="193"/>
        <end position="215"/>
    </location>
</feature>
<feature type="transmembrane region" description="Helical" evidence="5">
    <location>
        <begin position="293"/>
        <end position="314"/>
    </location>
</feature>
<feature type="transmembrane region" description="Helical" evidence="5">
    <location>
        <begin position="396"/>
        <end position="413"/>
    </location>
</feature>
<dbReference type="Gene3D" id="1.20.1720.10">
    <property type="entry name" value="Multidrug resistance protein D"/>
    <property type="match status" value="1"/>
</dbReference>
<dbReference type="PRINTS" id="PR01036">
    <property type="entry name" value="TCRTETB"/>
</dbReference>
<protein>
    <submittedName>
        <fullName evidence="7">MFS transporter</fullName>
    </submittedName>
</protein>
<dbReference type="InterPro" id="IPR020846">
    <property type="entry name" value="MFS_dom"/>
</dbReference>
<dbReference type="InterPro" id="IPR036259">
    <property type="entry name" value="MFS_trans_sf"/>
</dbReference>
<feature type="transmembrane region" description="Helical" evidence="5">
    <location>
        <begin position="425"/>
        <end position="444"/>
    </location>
</feature>
<evidence type="ECO:0000313" key="7">
    <source>
        <dbReference type="EMBL" id="GAA3939947.1"/>
    </source>
</evidence>
<dbReference type="PANTHER" id="PTHR42718:SF42">
    <property type="entry name" value="EXPORT PROTEIN"/>
    <property type="match status" value="1"/>
</dbReference>
<feature type="transmembrane region" description="Helical" evidence="5">
    <location>
        <begin position="102"/>
        <end position="123"/>
    </location>
</feature>
<gene>
    <name evidence="7" type="ORF">GCM10022383_17310</name>
</gene>
<dbReference type="PROSITE" id="PS50850">
    <property type="entry name" value="MFS"/>
    <property type="match status" value="1"/>
</dbReference>
<dbReference type="EMBL" id="BAABCP010000001">
    <property type="protein sequence ID" value="GAA3939947.1"/>
    <property type="molecule type" value="Genomic_DNA"/>
</dbReference>
<evidence type="ECO:0000256" key="4">
    <source>
        <dbReference type="ARBA" id="ARBA00023136"/>
    </source>
</evidence>
<dbReference type="PANTHER" id="PTHR42718">
    <property type="entry name" value="MAJOR FACILITATOR SUPERFAMILY MULTIDRUG TRANSPORTER MFSC"/>
    <property type="match status" value="1"/>
</dbReference>
<comment type="subcellular location">
    <subcellularLocation>
        <location evidence="1">Cell membrane</location>
        <topology evidence="1">Multi-pass membrane protein</topology>
    </subcellularLocation>
</comment>
<dbReference type="RefSeq" id="WP_344819148.1">
    <property type="nucleotide sequence ID" value="NZ_BAABCP010000001.1"/>
</dbReference>
<sequence>MTSFTPLQRLVVAVAILASFVTFLDGTVVTVALPAISRELGGGIATQQWVVDAYLITLSALILLAGSVSDAYGRVTVMRVGLIAFGAASVAVALAPDPLVLIIARAAQGAAGALLVPSSLALITSVMRGEVQARAIGVWTAVTTAAQMIGPLMGGLFVDLLSWRFVFLINVLPIAVNLILLRRLALPGHERSIRVDWTSGVLCALGLGGLVFSLIEQGRMGWTSPVIWGPGVAGIVLMMLFLFRQRSDAALLPLSLFGVRNFAWGNLSTLFVYAALSLNGFVIGVYLQQGPGLSATAAGLASLPITILMILLSSRAGAWAGRLGPRLFMTIGPLLMAAGAALLLTVATEFDYWWQVLPSMLVLGLGLALTVAPLTSTILGAIDERRSGIASAVNNAVSRVAGLLVVALLSTIVGGTLDLDGFHSAAWVTAALFAAGGVVSWIGIRRAPATASTGATAPGTPG</sequence>
<dbReference type="Proteomes" id="UP001501591">
    <property type="component" value="Unassembled WGS sequence"/>
</dbReference>
<proteinExistence type="predicted"/>
<keyword evidence="8" id="KW-1185">Reference proteome</keyword>
<feature type="transmembrane region" description="Helical" evidence="5">
    <location>
        <begin position="77"/>
        <end position="96"/>
    </location>
</feature>
<evidence type="ECO:0000256" key="3">
    <source>
        <dbReference type="ARBA" id="ARBA00022989"/>
    </source>
</evidence>
<feature type="transmembrane region" description="Helical" evidence="5">
    <location>
        <begin position="135"/>
        <end position="157"/>
    </location>
</feature>
<feature type="transmembrane region" description="Helical" evidence="5">
    <location>
        <begin position="12"/>
        <end position="36"/>
    </location>
</feature>